<dbReference type="EMBL" id="JBDODL010000570">
    <property type="protein sequence ID" value="MES1920249.1"/>
    <property type="molecule type" value="Genomic_DNA"/>
</dbReference>
<gene>
    <name evidence="4" type="ORF">MHBO_001940</name>
</gene>
<evidence type="ECO:0000256" key="3">
    <source>
        <dbReference type="ARBA" id="ARBA00023186"/>
    </source>
</evidence>
<accession>A0ABV2ALB5</accession>
<evidence type="ECO:0000256" key="1">
    <source>
        <dbReference type="ARBA" id="ARBA00022741"/>
    </source>
</evidence>
<keyword evidence="2" id="KW-0067">ATP-binding</keyword>
<dbReference type="PANTHER" id="PTHR11353">
    <property type="entry name" value="CHAPERONIN"/>
    <property type="match status" value="1"/>
</dbReference>
<evidence type="ECO:0000256" key="2">
    <source>
        <dbReference type="ARBA" id="ARBA00022840"/>
    </source>
</evidence>
<proteinExistence type="predicted"/>
<comment type="caution">
    <text evidence="4">The sequence shown here is derived from an EMBL/GenBank/DDBJ whole genome shotgun (WGS) entry which is preliminary data.</text>
</comment>
<dbReference type="Gene3D" id="3.50.7.10">
    <property type="entry name" value="GroEL"/>
    <property type="match status" value="1"/>
</dbReference>
<dbReference type="SUPFAM" id="SSF52029">
    <property type="entry name" value="GroEL apical domain-like"/>
    <property type="match status" value="1"/>
</dbReference>
<dbReference type="InterPro" id="IPR017998">
    <property type="entry name" value="Chaperone_TCP-1"/>
</dbReference>
<dbReference type="Proteomes" id="UP001439008">
    <property type="component" value="Unassembled WGS sequence"/>
</dbReference>
<dbReference type="InterPro" id="IPR002423">
    <property type="entry name" value="Cpn60/GroEL/TCP-1"/>
</dbReference>
<keyword evidence="3" id="KW-0143">Chaperone</keyword>
<evidence type="ECO:0000313" key="4">
    <source>
        <dbReference type="EMBL" id="MES1920249.1"/>
    </source>
</evidence>
<keyword evidence="1" id="KW-0547">Nucleotide-binding</keyword>
<name>A0ABV2ALB5_9EUKA</name>
<evidence type="ECO:0000313" key="5">
    <source>
        <dbReference type="Proteomes" id="UP001439008"/>
    </source>
</evidence>
<keyword evidence="5" id="KW-1185">Reference proteome</keyword>
<reference evidence="4 5" key="1">
    <citation type="journal article" date="2024" name="BMC Biol.">
        <title>Comparative genomics of Ascetosporea gives new insight into the evolutionary basis for animal parasitism in Rhizaria.</title>
        <authorList>
            <person name="Hiltunen Thoren M."/>
            <person name="Onut-Brannstrom I."/>
            <person name="Alfjorden A."/>
            <person name="Peckova H."/>
            <person name="Swords F."/>
            <person name="Hooper C."/>
            <person name="Holzer A.S."/>
            <person name="Bass D."/>
            <person name="Burki F."/>
        </authorList>
    </citation>
    <scope>NUCLEOTIDE SEQUENCE [LARGE SCALE GENOMIC DNA]</scope>
    <source>
        <strain evidence="4">20-A016</strain>
    </source>
</reference>
<dbReference type="Pfam" id="PF00118">
    <property type="entry name" value="Cpn60_TCP1"/>
    <property type="match status" value="1"/>
</dbReference>
<organism evidence="4 5">
    <name type="scientific">Bonamia ostreae</name>
    <dbReference type="NCBI Taxonomy" id="126728"/>
    <lineage>
        <taxon>Eukaryota</taxon>
        <taxon>Sar</taxon>
        <taxon>Rhizaria</taxon>
        <taxon>Endomyxa</taxon>
        <taxon>Ascetosporea</taxon>
        <taxon>Haplosporida</taxon>
        <taxon>Bonamia</taxon>
    </lineage>
</organism>
<sequence>MDFSLNVRKNEEIDRLQRDERRYASKIVQKIAKTGCNVLLVQKSIIRDALSPLSLHFLAKKRIMVVSDIERDDIQFIAKVHLFDERA</sequence>
<dbReference type="InterPro" id="IPR027409">
    <property type="entry name" value="GroEL-like_apical_dom_sf"/>
</dbReference>
<protein>
    <submittedName>
        <fullName evidence="4">Uncharacterized protein</fullName>
    </submittedName>
</protein>